<keyword evidence="2" id="KW-1133">Transmembrane helix</keyword>
<dbReference type="STRING" id="39490.ERS852448_01558"/>
<feature type="signal peptide" evidence="3">
    <location>
        <begin position="1"/>
        <end position="35"/>
    </location>
</feature>
<accession>A0A173TN38</accession>
<evidence type="ECO:0000313" key="4">
    <source>
        <dbReference type="EMBL" id="CUN03275.1"/>
    </source>
</evidence>
<feature type="compositionally biased region" description="Basic residues" evidence="1">
    <location>
        <begin position="421"/>
        <end position="432"/>
    </location>
</feature>
<keyword evidence="3" id="KW-0732">Signal</keyword>
<name>A0A173TN38_EUBRA</name>
<gene>
    <name evidence="4" type="ORF">ERS852448_01558</name>
</gene>
<dbReference type="OrthoDB" id="2020989at2"/>
<keyword evidence="2" id="KW-0472">Membrane</keyword>
<dbReference type="Gene3D" id="2.30.30.40">
    <property type="entry name" value="SH3 Domains"/>
    <property type="match status" value="1"/>
</dbReference>
<feature type="region of interest" description="Disordered" evidence="1">
    <location>
        <begin position="516"/>
        <end position="556"/>
    </location>
</feature>
<evidence type="ECO:0008006" key="6">
    <source>
        <dbReference type="Google" id="ProtNLM"/>
    </source>
</evidence>
<protein>
    <recommendedName>
        <fullName evidence="6">SH3b domain-containing protein</fullName>
    </recommendedName>
</protein>
<evidence type="ECO:0000313" key="5">
    <source>
        <dbReference type="Proteomes" id="UP000095492"/>
    </source>
</evidence>
<feature type="chain" id="PRO_5008012457" description="SH3b domain-containing protein" evidence="3">
    <location>
        <begin position="36"/>
        <end position="556"/>
    </location>
</feature>
<keyword evidence="2" id="KW-0812">Transmembrane</keyword>
<reference evidence="4 5" key="1">
    <citation type="submission" date="2015-09" db="EMBL/GenBank/DDBJ databases">
        <authorList>
            <consortium name="Pathogen Informatics"/>
        </authorList>
    </citation>
    <scope>NUCLEOTIDE SEQUENCE [LARGE SCALE GENOMIC DNA]</scope>
    <source>
        <strain evidence="4 5">2789STDY5608891</strain>
    </source>
</reference>
<dbReference type="Proteomes" id="UP000095492">
    <property type="component" value="Unassembled WGS sequence"/>
</dbReference>
<dbReference type="GeneID" id="97391524"/>
<dbReference type="RefSeq" id="WP_055290227.1">
    <property type="nucleotide sequence ID" value="NZ_CP173382.1"/>
</dbReference>
<feature type="compositionally biased region" description="Acidic residues" evidence="1">
    <location>
        <begin position="520"/>
        <end position="540"/>
    </location>
</feature>
<organism evidence="4 5">
    <name type="scientific">Eubacterium ramulus</name>
    <dbReference type="NCBI Taxonomy" id="39490"/>
    <lineage>
        <taxon>Bacteria</taxon>
        <taxon>Bacillati</taxon>
        <taxon>Bacillota</taxon>
        <taxon>Clostridia</taxon>
        <taxon>Eubacteriales</taxon>
        <taxon>Eubacteriaceae</taxon>
        <taxon>Eubacterium</taxon>
    </lineage>
</organism>
<dbReference type="AlphaFoldDB" id="A0A173TN38"/>
<sequence>MNSKSVYRKKRLGSCLALCLIGAVMSSTMSIPAWAAPASGTAKDDNTVVRDAIKGTPVGSLNANQEVKVKSEKKSEDGYTWYQISFDWNGAQTEGWVRGDLITDGASAADSTQTGSTTDQAVEAAGSVTSNNSGKTDAQETDEFSINDQKYKIAEKFPETEMPEGFQPATITYAEKEISVAQMKNNADTVLVWLENTADSADKGMYLLDRERGEAVPFICIAGKEDSFVVLTDVPEAEEKTVADCYHHTLCTFENGSIMAYQLTQEDEHVSNDVTATDFYYVYGISSEGGRGWYVYDSAGDTLQRSMINMKYNTAQADTGSSPDETEDTSVFETDSMTRMLIAGAGVIALLLLILLIAVSVRYRRLRRYLDGELGFGEEDEAFHEETEMLPSHTIEVELKSGTVDIMDFDAAVEEADKTQKNSKKKEKKQRHRGGEPRTAAEMPEETEKSVGFTDENAEAKEAAVEKTAEQPMKNPDLESVAKIKRPQSEKKETNPETEQLVADLKKLIREVEVTKNAEAEQEDAFFDEEDGEFYDEEDPEEKKDGTNSWDDIEFL</sequence>
<feature type="region of interest" description="Disordered" evidence="1">
    <location>
        <begin position="415"/>
        <end position="499"/>
    </location>
</feature>
<feature type="transmembrane region" description="Helical" evidence="2">
    <location>
        <begin position="340"/>
        <end position="361"/>
    </location>
</feature>
<evidence type="ECO:0000256" key="3">
    <source>
        <dbReference type="SAM" id="SignalP"/>
    </source>
</evidence>
<evidence type="ECO:0000256" key="1">
    <source>
        <dbReference type="SAM" id="MobiDB-lite"/>
    </source>
</evidence>
<proteinExistence type="predicted"/>
<dbReference type="EMBL" id="CYYA01000009">
    <property type="protein sequence ID" value="CUN03275.1"/>
    <property type="molecule type" value="Genomic_DNA"/>
</dbReference>
<feature type="compositionally biased region" description="Basic and acidic residues" evidence="1">
    <location>
        <begin position="458"/>
        <end position="469"/>
    </location>
</feature>
<feature type="compositionally biased region" description="Basic and acidic residues" evidence="1">
    <location>
        <begin position="476"/>
        <end position="495"/>
    </location>
</feature>
<evidence type="ECO:0000256" key="2">
    <source>
        <dbReference type="SAM" id="Phobius"/>
    </source>
</evidence>